<feature type="compositionally biased region" description="Polar residues" evidence="9">
    <location>
        <begin position="892"/>
        <end position="903"/>
    </location>
</feature>
<comment type="subcellular location">
    <subcellularLocation>
        <location evidence="1 7 8">Nucleus</location>
    </subcellularLocation>
</comment>
<feature type="compositionally biased region" description="Polar residues" evidence="9">
    <location>
        <begin position="862"/>
        <end position="871"/>
    </location>
</feature>
<organism evidence="11 12">
    <name type="scientific">Coemansia aciculifera</name>
    <dbReference type="NCBI Taxonomy" id="417176"/>
    <lineage>
        <taxon>Eukaryota</taxon>
        <taxon>Fungi</taxon>
        <taxon>Fungi incertae sedis</taxon>
        <taxon>Zoopagomycota</taxon>
        <taxon>Kickxellomycotina</taxon>
        <taxon>Kickxellomycetes</taxon>
        <taxon>Kickxellales</taxon>
        <taxon>Kickxellaceae</taxon>
        <taxon>Coemansia</taxon>
    </lineage>
</organism>
<dbReference type="PANTHER" id="PTHR45714">
    <property type="entry name" value="HOMEOBOX-LEUCINE ZIPPER PROTEIN HAT14"/>
    <property type="match status" value="1"/>
</dbReference>
<evidence type="ECO:0000256" key="1">
    <source>
        <dbReference type="ARBA" id="ARBA00004123"/>
    </source>
</evidence>
<dbReference type="InterPro" id="IPR001356">
    <property type="entry name" value="HD"/>
</dbReference>
<evidence type="ECO:0000313" key="12">
    <source>
        <dbReference type="Proteomes" id="UP001140074"/>
    </source>
</evidence>
<evidence type="ECO:0000256" key="9">
    <source>
        <dbReference type="SAM" id="MobiDB-lite"/>
    </source>
</evidence>
<evidence type="ECO:0000256" key="2">
    <source>
        <dbReference type="ARBA" id="ARBA00023015"/>
    </source>
</evidence>
<dbReference type="PROSITE" id="PS50071">
    <property type="entry name" value="HOMEOBOX_2"/>
    <property type="match status" value="1"/>
</dbReference>
<keyword evidence="3 7" id="KW-0238">DNA-binding</keyword>
<keyword evidence="2" id="KW-0805">Transcription regulation</keyword>
<dbReference type="GO" id="GO:0005634">
    <property type="term" value="C:nucleus"/>
    <property type="evidence" value="ECO:0007669"/>
    <property type="project" value="UniProtKB-SubCell"/>
</dbReference>
<feature type="region of interest" description="Disordered" evidence="9">
    <location>
        <begin position="970"/>
        <end position="991"/>
    </location>
</feature>
<feature type="region of interest" description="Disordered" evidence="9">
    <location>
        <begin position="731"/>
        <end position="752"/>
    </location>
</feature>
<name>A0A9W8M8H3_9FUNG</name>
<accession>A0A9W8M8H3</accession>
<dbReference type="InterPro" id="IPR017970">
    <property type="entry name" value="Homeobox_CS"/>
</dbReference>
<dbReference type="Proteomes" id="UP001140074">
    <property type="component" value="Unassembled WGS sequence"/>
</dbReference>
<feature type="compositionally biased region" description="Pro residues" evidence="9">
    <location>
        <begin position="37"/>
        <end position="46"/>
    </location>
</feature>
<dbReference type="EMBL" id="JANBUY010000025">
    <property type="protein sequence ID" value="KAJ2867081.1"/>
    <property type="molecule type" value="Genomic_DNA"/>
</dbReference>
<evidence type="ECO:0000259" key="10">
    <source>
        <dbReference type="PROSITE" id="PS50071"/>
    </source>
</evidence>
<feature type="region of interest" description="Disordered" evidence="9">
    <location>
        <begin position="334"/>
        <end position="367"/>
    </location>
</feature>
<dbReference type="Pfam" id="PF00046">
    <property type="entry name" value="Homeodomain"/>
    <property type="match status" value="1"/>
</dbReference>
<dbReference type="SUPFAM" id="SSF46689">
    <property type="entry name" value="Homeodomain-like"/>
    <property type="match status" value="1"/>
</dbReference>
<evidence type="ECO:0000256" key="7">
    <source>
        <dbReference type="PROSITE-ProRule" id="PRU00108"/>
    </source>
</evidence>
<dbReference type="GO" id="GO:0003677">
    <property type="term" value="F:DNA binding"/>
    <property type="evidence" value="ECO:0007669"/>
    <property type="project" value="UniProtKB-UniRule"/>
</dbReference>
<dbReference type="PANTHER" id="PTHR45714:SF34">
    <property type="entry name" value="HOMEOBOX-LEUCINE ZIPPER PROTEIN HAT9"/>
    <property type="match status" value="1"/>
</dbReference>
<gene>
    <name evidence="11" type="ORF">GGH94_001060</name>
</gene>
<dbReference type="CDD" id="cd00086">
    <property type="entry name" value="homeodomain"/>
    <property type="match status" value="1"/>
</dbReference>
<keyword evidence="6 7" id="KW-0539">Nucleus</keyword>
<dbReference type="PROSITE" id="PS00027">
    <property type="entry name" value="HOMEOBOX_1"/>
    <property type="match status" value="1"/>
</dbReference>
<comment type="caution">
    <text evidence="11">The sequence shown here is derived from an EMBL/GenBank/DDBJ whole genome shotgun (WGS) entry which is preliminary data.</text>
</comment>
<protein>
    <recommendedName>
        <fullName evidence="10">Homeobox domain-containing protein</fullName>
    </recommendedName>
</protein>
<evidence type="ECO:0000256" key="4">
    <source>
        <dbReference type="ARBA" id="ARBA00023155"/>
    </source>
</evidence>
<keyword evidence="12" id="KW-1185">Reference proteome</keyword>
<evidence type="ECO:0000256" key="3">
    <source>
        <dbReference type="ARBA" id="ARBA00023125"/>
    </source>
</evidence>
<evidence type="ECO:0000256" key="8">
    <source>
        <dbReference type="RuleBase" id="RU000682"/>
    </source>
</evidence>
<feature type="DNA-binding region" description="Homeobox" evidence="7">
    <location>
        <begin position="62"/>
        <end position="121"/>
    </location>
</feature>
<dbReference type="GO" id="GO:0000981">
    <property type="term" value="F:DNA-binding transcription factor activity, RNA polymerase II-specific"/>
    <property type="evidence" value="ECO:0007669"/>
    <property type="project" value="InterPro"/>
</dbReference>
<keyword evidence="5" id="KW-0804">Transcription</keyword>
<feature type="region of interest" description="Disordered" evidence="9">
    <location>
        <begin position="858"/>
        <end position="909"/>
    </location>
</feature>
<dbReference type="InterPro" id="IPR050762">
    <property type="entry name" value="HD-ZIP_Homeobox_LZ_Class_II"/>
</dbReference>
<proteinExistence type="predicted"/>
<evidence type="ECO:0000256" key="6">
    <source>
        <dbReference type="ARBA" id="ARBA00023242"/>
    </source>
</evidence>
<keyword evidence="4 7" id="KW-0371">Homeobox</keyword>
<dbReference type="Gene3D" id="1.10.10.60">
    <property type="entry name" value="Homeodomain-like"/>
    <property type="match status" value="1"/>
</dbReference>
<dbReference type="InterPro" id="IPR009057">
    <property type="entry name" value="Homeodomain-like_sf"/>
</dbReference>
<dbReference type="SMART" id="SM00389">
    <property type="entry name" value="HOX"/>
    <property type="match status" value="1"/>
</dbReference>
<sequence length="1286" mass="133155">MPSVLEHSPMHLSPSDQKPADMDMDSTANDSGHTPAPTMPSPPDSTAPPAAATPTKSGSKQTHRKRARATTEQVAMLESVFMVNRSPASRLREDLAARLGMAPRQVQVWFQNRRAKEKTQQRNPRPLQHHSMLFDQLAYPSVSSDFYSMAASSSFMPIGADPASTAGTPAVAQQHNQLQNQIQHSHQQQHQQQLLPQQTHIHHGMLDSQMALAAASTTANPWMNWSMDVPNQAHMPPSPAQYFAMSESHAMTPLGPAMGNMALKAASSTGKTHLSSTASAASMYAANITDSRRESEASAITAVASSPSASDPAAAATGSTAASALNAGADATSSASTVGHSAQLSHKSSNHSLPFSQPMMPEPPGAASVSVLPDAAIGLVHAARYSHPTLMSDPSASMAYPGCVAPPPLGARPNGSVRRPAPLSLITGHNGMPAGNMSLSGIGVNSGSPAAAAPISGGGMLAHPGMHPGFHLGGLNLGMGLSMGMGMGMGYASYIPEIPSYMVLDATQLVVGSWQRVPMPDTELTCLACVEPPPLKPVQRPGNHRPTELDSLVGEFQWIIGSCGGRYKMVLPYTAICRIKFREIPDRAASLLDVVTDSVVNTPAALSLLNRALKDPQAQGELSIHVYDLPTYYFQTESGGWTKIDDFSENMSASKTNVHTVSGSFASLYHQLRTLLATCSRLKSAADALMALWMGNMDDPYSAIAGIPHNTWIPCAETVMLHAPKLVSSQPAATAASSEPANSTSSGTQGSANKAATSATFNMCVPVSAASSTIGTLTPTPTSASCPQMALPHSAVPPALGSARNAVFAFHDTSQPMYHSSVAAAMTAAGSSGVAPLPLKTQRSASLPFIRLAANGAHATTGKVNPSSSLCRTIDGESVSPTESPGDILSQPGGSNEQNSGDAPTTAGALAGLGISNTQALPLRHRTSCNHLRRPAPYQVAPPAGSSWANSPQMSPSPFWHAHSLRRASRDSLSGHHHSHSALGSAAMPTTPLSMTGPPCAFIRRESDAELALAMNHAFVNGDVLGAHRGIGDLYGGSGVPPSPLSNMTMAACASAMQVDSEDADDDSAARDDDSAARGLRVPHADMGSDATAKIACQQSGMGGPALLPPNEVYGPTGKPYGLAANEGMTMSNAEIVMAIFNAMSNVATSASAEDIGRALRSGDGQSLASAVPSSTDLRAAGMFDPTSFGYDPGAFMLAHNINNSNNGSKPQAVGGPHAMDWCFDWGHAAPCGPSGSVPELISTTSSNGLGAGKDDGEMRIDWASSGDSTAVADAACPSSLAFGTM</sequence>
<reference evidence="11" key="1">
    <citation type="submission" date="2022-07" db="EMBL/GenBank/DDBJ databases">
        <title>Phylogenomic reconstructions and comparative analyses of Kickxellomycotina fungi.</title>
        <authorList>
            <person name="Reynolds N.K."/>
            <person name="Stajich J.E."/>
            <person name="Barry K."/>
            <person name="Grigoriev I.V."/>
            <person name="Crous P."/>
            <person name="Smith M.E."/>
        </authorList>
    </citation>
    <scope>NUCLEOTIDE SEQUENCE</scope>
    <source>
        <strain evidence="11">RSA 476</strain>
    </source>
</reference>
<feature type="region of interest" description="Disordered" evidence="9">
    <location>
        <begin position="1"/>
        <end position="72"/>
    </location>
</feature>
<feature type="domain" description="Homeobox" evidence="10">
    <location>
        <begin position="60"/>
        <end position="120"/>
    </location>
</feature>
<feature type="compositionally biased region" description="Polar residues" evidence="9">
    <location>
        <begin position="334"/>
        <end position="355"/>
    </location>
</feature>
<evidence type="ECO:0000256" key="5">
    <source>
        <dbReference type="ARBA" id="ARBA00023163"/>
    </source>
</evidence>
<evidence type="ECO:0000313" key="11">
    <source>
        <dbReference type="EMBL" id="KAJ2867081.1"/>
    </source>
</evidence>